<evidence type="ECO:0000256" key="1">
    <source>
        <dbReference type="ARBA" id="ARBA00009283"/>
    </source>
</evidence>
<evidence type="ECO:0000256" key="2">
    <source>
        <dbReference type="ARBA" id="ARBA00022801"/>
    </source>
</evidence>
<gene>
    <name evidence="6" type="primary">ENTPD2_3</name>
    <name evidence="6" type="ORF">EYF80_058930</name>
</gene>
<dbReference type="InterPro" id="IPR000407">
    <property type="entry name" value="GDA1_CD39_NTPase"/>
</dbReference>
<feature type="region of interest" description="Disordered" evidence="5">
    <location>
        <begin position="53"/>
        <end position="115"/>
    </location>
</feature>
<proteinExistence type="inferred from homology"/>
<dbReference type="AlphaFoldDB" id="A0A4Z2EQM5"/>
<name>A0A4Z2EQM5_9TELE</name>
<dbReference type="GO" id="GO:0017111">
    <property type="term" value="F:ribonucleoside triphosphate phosphatase activity"/>
    <property type="evidence" value="ECO:0007669"/>
    <property type="project" value="TreeGrafter"/>
</dbReference>
<accession>A0A4Z2EQM5</accession>
<dbReference type="GO" id="GO:0009134">
    <property type="term" value="P:nucleoside diphosphate catabolic process"/>
    <property type="evidence" value="ECO:0007669"/>
    <property type="project" value="TreeGrafter"/>
</dbReference>
<dbReference type="PANTHER" id="PTHR11782">
    <property type="entry name" value="ADENOSINE/GUANOSINE DIPHOSPHATASE"/>
    <property type="match status" value="1"/>
</dbReference>
<keyword evidence="7" id="KW-1185">Reference proteome</keyword>
<dbReference type="Gene3D" id="3.30.420.150">
    <property type="entry name" value="Exopolyphosphatase. Domain 2"/>
    <property type="match status" value="1"/>
</dbReference>
<comment type="similarity">
    <text evidence="1 4">Belongs to the GDA1/CD39 NTPase family.</text>
</comment>
<dbReference type="GO" id="GO:0045134">
    <property type="term" value="F:UDP phosphatase activity"/>
    <property type="evidence" value="ECO:0007669"/>
    <property type="project" value="TreeGrafter"/>
</dbReference>
<evidence type="ECO:0000256" key="5">
    <source>
        <dbReference type="SAM" id="MobiDB-lite"/>
    </source>
</evidence>
<dbReference type="Gene3D" id="3.30.420.40">
    <property type="match status" value="2"/>
</dbReference>
<evidence type="ECO:0000256" key="3">
    <source>
        <dbReference type="PIRSR" id="PIRSR600407-1"/>
    </source>
</evidence>
<feature type="active site" description="Proton acceptor" evidence="3">
    <location>
        <position position="214"/>
    </location>
</feature>
<evidence type="ECO:0000256" key="4">
    <source>
        <dbReference type="RuleBase" id="RU003833"/>
    </source>
</evidence>
<evidence type="ECO:0000313" key="6">
    <source>
        <dbReference type="EMBL" id="TNN30920.1"/>
    </source>
</evidence>
<comment type="caution">
    <text evidence="6">The sequence shown here is derived from an EMBL/GenBank/DDBJ whole genome shotgun (WGS) entry which is preliminary data.</text>
</comment>
<dbReference type="Pfam" id="PF01150">
    <property type="entry name" value="GDA1_CD39"/>
    <property type="match status" value="2"/>
</dbReference>
<protein>
    <submittedName>
        <fullName evidence="6">Ectonucleoside triphosphate diphosphohydrolase 2</fullName>
    </submittedName>
</protein>
<dbReference type="EMBL" id="SRLO01003993">
    <property type="protein sequence ID" value="TNN30920.1"/>
    <property type="molecule type" value="Genomic_DNA"/>
</dbReference>
<keyword evidence="2 4" id="KW-0378">Hydrolase</keyword>
<dbReference type="PROSITE" id="PS01238">
    <property type="entry name" value="GDA1_CD39_NTPASE"/>
    <property type="match status" value="1"/>
</dbReference>
<reference evidence="6 7" key="1">
    <citation type="submission" date="2019-03" db="EMBL/GenBank/DDBJ databases">
        <title>First draft genome of Liparis tanakae, snailfish: a comprehensive survey of snailfish specific genes.</title>
        <authorList>
            <person name="Kim W."/>
            <person name="Song I."/>
            <person name="Jeong J.-H."/>
            <person name="Kim D."/>
            <person name="Kim S."/>
            <person name="Ryu S."/>
            <person name="Song J.Y."/>
            <person name="Lee S.K."/>
        </authorList>
    </citation>
    <scope>NUCLEOTIDE SEQUENCE [LARGE SCALE GENOMIC DNA]</scope>
    <source>
        <tissue evidence="6">Muscle</tissue>
    </source>
</reference>
<dbReference type="GO" id="GO:0005886">
    <property type="term" value="C:plasma membrane"/>
    <property type="evidence" value="ECO:0007669"/>
    <property type="project" value="TreeGrafter"/>
</dbReference>
<sequence length="288" mass="31241">MSAGLQRGAGLSALLKGHFWGEWGSNRYGIVLDAGSSHTSVYTYRWPADKQNGTGIVTQHSDCHAEEPRAQSPEPRAPSPEPRAQSPEPRAQSPEPRAQSPEPRAESTRASLETPQSSVWKLFPFRGGGGISSYAGSPGGAARSLEVCLDAAVKDIPKYRHHQTSLYLGATAGMRLLNAVDASECQRLLEEVERKLRSYPFRFTNASILGGREEGAYGWVTVNYLLENFVKVSDSSAPCCDDRGVATQRGGGARDHEQQEEVDLQRPPLHITHSHTGGRSYLVGGATM</sequence>
<evidence type="ECO:0000313" key="7">
    <source>
        <dbReference type="Proteomes" id="UP000314294"/>
    </source>
</evidence>
<dbReference type="OrthoDB" id="6372431at2759"/>
<feature type="compositionally biased region" description="Low complexity" evidence="5">
    <location>
        <begin position="82"/>
        <end position="91"/>
    </location>
</feature>
<organism evidence="6 7">
    <name type="scientific">Liparis tanakae</name>
    <name type="common">Tanaka's snailfish</name>
    <dbReference type="NCBI Taxonomy" id="230148"/>
    <lineage>
        <taxon>Eukaryota</taxon>
        <taxon>Metazoa</taxon>
        <taxon>Chordata</taxon>
        <taxon>Craniata</taxon>
        <taxon>Vertebrata</taxon>
        <taxon>Euteleostomi</taxon>
        <taxon>Actinopterygii</taxon>
        <taxon>Neopterygii</taxon>
        <taxon>Teleostei</taxon>
        <taxon>Neoteleostei</taxon>
        <taxon>Acanthomorphata</taxon>
        <taxon>Eupercaria</taxon>
        <taxon>Perciformes</taxon>
        <taxon>Cottioidei</taxon>
        <taxon>Cottales</taxon>
        <taxon>Liparidae</taxon>
        <taxon>Liparis</taxon>
    </lineage>
</organism>
<dbReference type="Proteomes" id="UP000314294">
    <property type="component" value="Unassembled WGS sequence"/>
</dbReference>
<dbReference type="PANTHER" id="PTHR11782:SF33">
    <property type="entry name" value="ECTONUCLEOSIDE TRIPHOSPHATE DIPHOSPHOHYDROLASE 2"/>
    <property type="match status" value="1"/>
</dbReference>
<dbReference type="GO" id="GO:0004382">
    <property type="term" value="F:GDP phosphatase activity"/>
    <property type="evidence" value="ECO:0007669"/>
    <property type="project" value="TreeGrafter"/>
</dbReference>